<dbReference type="EMBL" id="JASDDK010000001">
    <property type="protein sequence ID" value="MDN3492035.1"/>
    <property type="molecule type" value="Genomic_DNA"/>
</dbReference>
<dbReference type="RefSeq" id="WP_290205719.1">
    <property type="nucleotide sequence ID" value="NZ_JASDDK010000001.1"/>
</dbReference>
<keyword evidence="2" id="KW-1185">Reference proteome</keyword>
<gene>
    <name evidence="1" type="ORF">QMA06_04835</name>
</gene>
<sequence length="376" mass="42716">MYNNLAPTYKHRIGDYWALWYAVSNSYSIIDHEFNLLLEAYLHSATKSDFLNTISDTFTVSECNGIIDSLFNYLSDCNKPYNPTEFPSTALDTSFRHITKTYSFGGKTIEINYDSELVLKTIHPALAHFCINTHSNTTLATFDVYLNNDDLFLFKDQKLISQVSKYNYHHIQGKFIMHLLCTIHGKEEHDWIGTLHGSTITDGNTSLIFVGESGRGKSTLSALLTTNTFHLLADDVSPLLAEDQHIYYNPSAISIKAGAFNLLQPLVSNFDKLPIVEFNKSKGKLKYIPSLKPKEDHYPCKAIILVDYQPNAATQLEHLSVKTILETIIPDSWLSPDPEHAQQFLDWLSALQFHKLTYSDTESVTDEISELFQQLK</sequence>
<dbReference type="SUPFAM" id="SSF53795">
    <property type="entry name" value="PEP carboxykinase-like"/>
    <property type="match status" value="1"/>
</dbReference>
<evidence type="ECO:0008006" key="3">
    <source>
        <dbReference type="Google" id="ProtNLM"/>
    </source>
</evidence>
<organism evidence="1 2">
    <name type="scientific">Winogradskyella bathintestinalis</name>
    <dbReference type="NCBI Taxonomy" id="3035208"/>
    <lineage>
        <taxon>Bacteria</taxon>
        <taxon>Pseudomonadati</taxon>
        <taxon>Bacteroidota</taxon>
        <taxon>Flavobacteriia</taxon>
        <taxon>Flavobacteriales</taxon>
        <taxon>Flavobacteriaceae</taxon>
        <taxon>Winogradskyella</taxon>
    </lineage>
</organism>
<accession>A0ABT7ZSR3</accession>
<evidence type="ECO:0000313" key="2">
    <source>
        <dbReference type="Proteomes" id="UP001231197"/>
    </source>
</evidence>
<dbReference type="Gene3D" id="3.40.50.300">
    <property type="entry name" value="P-loop containing nucleotide triphosphate hydrolases"/>
    <property type="match status" value="1"/>
</dbReference>
<reference evidence="1 2" key="1">
    <citation type="journal article" date="2023" name="Int. J. Syst. Evol. Microbiol.">
        <title>Winogradskyella bathintestinalis sp. nov., isolated from the intestine of the deep-sea loosejaw dragonfish, Malacosteus niger.</title>
        <authorList>
            <person name="Uniacke-Lowe S."/>
            <person name="Johnson C.N."/>
            <person name="Stanton C."/>
            <person name="Hill C."/>
            <person name="Ross P."/>
        </authorList>
    </citation>
    <scope>NUCLEOTIDE SEQUENCE [LARGE SCALE GENOMIC DNA]</scope>
    <source>
        <strain evidence="1 2">APC 3343</strain>
    </source>
</reference>
<name>A0ABT7ZSR3_9FLAO</name>
<dbReference type="Proteomes" id="UP001231197">
    <property type="component" value="Unassembled WGS sequence"/>
</dbReference>
<proteinExistence type="predicted"/>
<protein>
    <recommendedName>
        <fullName evidence="3">Serine kinase</fullName>
    </recommendedName>
</protein>
<dbReference type="InterPro" id="IPR027417">
    <property type="entry name" value="P-loop_NTPase"/>
</dbReference>
<comment type="caution">
    <text evidence="1">The sequence shown here is derived from an EMBL/GenBank/DDBJ whole genome shotgun (WGS) entry which is preliminary data.</text>
</comment>
<evidence type="ECO:0000313" key="1">
    <source>
        <dbReference type="EMBL" id="MDN3492035.1"/>
    </source>
</evidence>